<dbReference type="AlphaFoldDB" id="F0F890"/>
<dbReference type="Proteomes" id="UP000005697">
    <property type="component" value="Unassembled WGS sequence"/>
</dbReference>
<accession>F0F890</accession>
<name>F0F890_9BACT</name>
<reference evidence="1 2" key="1">
    <citation type="submission" date="2011-01" db="EMBL/GenBank/DDBJ databases">
        <authorList>
            <person name="Muzny D."/>
            <person name="Qin X."/>
            <person name="Deng J."/>
            <person name="Jiang H."/>
            <person name="Liu Y."/>
            <person name="Qu J."/>
            <person name="Song X.-Z."/>
            <person name="Zhang L."/>
            <person name="Thornton R."/>
            <person name="Coyle M."/>
            <person name="Francisco L."/>
            <person name="Jackson L."/>
            <person name="Javaid M."/>
            <person name="Korchina V."/>
            <person name="Kovar C."/>
            <person name="Mata R."/>
            <person name="Mathew T."/>
            <person name="Ngo R."/>
            <person name="Nguyen L."/>
            <person name="Nguyen N."/>
            <person name="Okwuonu G."/>
            <person name="Ongeri F."/>
            <person name="Pham C."/>
            <person name="Simmons D."/>
            <person name="Wilczek-Boney K."/>
            <person name="Hale W."/>
            <person name="Jakkamsetti A."/>
            <person name="Pham P."/>
            <person name="Ruth R."/>
            <person name="San Lucas F."/>
            <person name="Warren J."/>
            <person name="Zhang J."/>
            <person name="Zhao Z."/>
            <person name="Zhou C."/>
            <person name="Zhu D."/>
            <person name="Lee S."/>
            <person name="Bess C."/>
            <person name="Blankenburg K."/>
            <person name="Forbes L."/>
            <person name="Fu Q."/>
            <person name="Gubbala S."/>
            <person name="Hirani K."/>
            <person name="Jayaseelan J.C."/>
            <person name="Lara F."/>
            <person name="Munidasa M."/>
            <person name="Palculict T."/>
            <person name="Patil S."/>
            <person name="Pu L.-L."/>
            <person name="Saada N."/>
            <person name="Tang L."/>
            <person name="Weissenberger G."/>
            <person name="Zhu Y."/>
            <person name="Hemphill L."/>
            <person name="Shang Y."/>
            <person name="Youmans B."/>
            <person name="Ayvaz T."/>
            <person name="Ross M."/>
            <person name="Santibanez J."/>
            <person name="Aqrawi P."/>
            <person name="Gross S."/>
            <person name="Joshi V."/>
            <person name="Fowler G."/>
            <person name="Nazareth L."/>
            <person name="Reid J."/>
            <person name="Worley K."/>
            <person name="Petrosino J."/>
            <person name="Highlander S."/>
            <person name="Gibbs R."/>
        </authorList>
    </citation>
    <scope>NUCLEOTIDE SEQUENCE [LARGE SCALE GENOMIC DNA]</scope>
    <source>
        <strain evidence="1 2">DSM 16608</strain>
    </source>
</reference>
<gene>
    <name evidence="1" type="ORF">HMPREF9141_1807</name>
</gene>
<organism evidence="1 2">
    <name type="scientific">Prevotella multiformis DSM 16608</name>
    <dbReference type="NCBI Taxonomy" id="888743"/>
    <lineage>
        <taxon>Bacteria</taxon>
        <taxon>Pseudomonadati</taxon>
        <taxon>Bacteroidota</taxon>
        <taxon>Bacteroidia</taxon>
        <taxon>Bacteroidales</taxon>
        <taxon>Prevotellaceae</taxon>
        <taxon>Prevotella</taxon>
    </lineage>
</organism>
<comment type="caution">
    <text evidence="1">The sequence shown here is derived from an EMBL/GenBank/DDBJ whole genome shotgun (WGS) entry which is preliminary data.</text>
</comment>
<dbReference type="HOGENOM" id="CLU_2524749_0_0_10"/>
<sequence length="84" mass="9692">MNTADSQSIPVLSRSGSLLLPRPLLGFFMSRRKGCVSAGIHTLFHFPLSIFIGLQQELKHRQIKFYEKIHDSEMLVQYFSRILN</sequence>
<protein>
    <submittedName>
        <fullName evidence="1">Uncharacterized protein</fullName>
    </submittedName>
</protein>
<keyword evidence="2" id="KW-1185">Reference proteome</keyword>
<evidence type="ECO:0000313" key="1">
    <source>
        <dbReference type="EMBL" id="EGC19685.1"/>
    </source>
</evidence>
<evidence type="ECO:0000313" key="2">
    <source>
        <dbReference type="Proteomes" id="UP000005697"/>
    </source>
</evidence>
<dbReference type="EMBL" id="AEWX01000025">
    <property type="protein sequence ID" value="EGC19685.1"/>
    <property type="molecule type" value="Genomic_DNA"/>
</dbReference>
<proteinExistence type="predicted"/>